<evidence type="ECO:0000313" key="1">
    <source>
        <dbReference type="EMBL" id="CUM60147.1"/>
    </source>
</evidence>
<dbReference type="AlphaFoldDB" id="A0A1J1JFJ4"/>
<dbReference type="EMBL" id="LO018304">
    <property type="protein sequence ID" value="CUM60147.1"/>
    <property type="molecule type" value="Genomic_DNA"/>
</dbReference>
<accession>A0A1J1JFJ4</accession>
<name>A0A1J1JFJ4_PLAAG</name>
<gene>
    <name evidence="1" type="ORF">PLAM_2181</name>
</gene>
<sequence length="52" mass="5895">MRKKKIKIRIQKADGAVKCYDQRLDLSLIFLTDGKPVESITKSASIFPKISD</sequence>
<proteinExistence type="predicted"/>
<protein>
    <submittedName>
        <fullName evidence="1">Uncharacterized protein</fullName>
    </submittedName>
</protein>
<organism evidence="1">
    <name type="scientific">Planktothrix agardhii</name>
    <name type="common">Oscillatoria agardhii</name>
    <dbReference type="NCBI Taxonomy" id="1160"/>
    <lineage>
        <taxon>Bacteria</taxon>
        <taxon>Bacillati</taxon>
        <taxon>Cyanobacteriota</taxon>
        <taxon>Cyanophyceae</taxon>
        <taxon>Oscillatoriophycideae</taxon>
        <taxon>Oscillatoriales</taxon>
        <taxon>Microcoleaceae</taxon>
        <taxon>Planktothrix</taxon>
    </lineage>
</organism>
<reference evidence="1" key="1">
    <citation type="submission" date="2015-09" db="EMBL/GenBank/DDBJ databases">
        <authorList>
            <person name="Jackson K.R."/>
            <person name="Lunt B.L."/>
            <person name="Fisher J.N.B."/>
            <person name="Gardner A.V."/>
            <person name="Bailey M.E."/>
            <person name="Deus L.M."/>
            <person name="Earl A.S."/>
            <person name="Gibby P.D."/>
            <person name="Hartmann K.A."/>
            <person name="Liu J.E."/>
            <person name="Manci A.M."/>
            <person name="Nielsen D.A."/>
            <person name="Solomon M.B."/>
            <person name="Breakwell D.P."/>
            <person name="Burnett S.H."/>
            <person name="Grose J.H."/>
        </authorList>
    </citation>
    <scope>NUCLEOTIDE SEQUENCE</scope>
    <source>
        <strain evidence="1">7805</strain>
    </source>
</reference>